<protein>
    <recommendedName>
        <fullName evidence="1">Alpha-ribazole phosphatase</fullName>
        <ecNumber evidence="1">3.1.3.73</ecNumber>
    </recommendedName>
</protein>
<name>A0A0D8J7G1_9BACT</name>
<dbReference type="PANTHER" id="PTHR48100:SF59">
    <property type="entry name" value="ADENOSYLCOBALAMIN_ALPHA-RIBAZOLE PHOSPHATASE"/>
    <property type="match status" value="1"/>
</dbReference>
<dbReference type="PATRIC" id="fig|1544798.3.peg.4067"/>
<organism evidence="2 3">
    <name type="scientific">Draconibacterium sediminis</name>
    <dbReference type="NCBI Taxonomy" id="1544798"/>
    <lineage>
        <taxon>Bacteria</taxon>
        <taxon>Pseudomonadati</taxon>
        <taxon>Bacteroidota</taxon>
        <taxon>Bacteroidia</taxon>
        <taxon>Marinilabiliales</taxon>
        <taxon>Prolixibacteraceae</taxon>
        <taxon>Draconibacterium</taxon>
    </lineage>
</organism>
<dbReference type="SUPFAM" id="SSF53254">
    <property type="entry name" value="Phosphoglycerate mutase-like"/>
    <property type="match status" value="1"/>
</dbReference>
<dbReference type="GO" id="GO:0009236">
    <property type="term" value="P:cobalamin biosynthetic process"/>
    <property type="evidence" value="ECO:0007669"/>
    <property type="project" value="UniProtKB-UniRule"/>
</dbReference>
<sequence length="182" mass="20878">MKIYAIRHTSVNVKPGICYGQTDVDVAETFHEEQKRLLQDIEQVSFDAVWSSPLLRCRKLAENLFPNEEIQFDTRLKELNFGDWEMLPWDDIYAQPEGKTWMDNYQTLPTKNGESYPEMVARVSACVNEIKKLNAGNIAVVAHAGVIRILKSVIENLPISQLFENFKPAYASVTVFELDKHD</sequence>
<gene>
    <name evidence="2" type="ORF">LH29_19460</name>
</gene>
<dbReference type="GO" id="GO:0043755">
    <property type="term" value="F:alpha-ribazole phosphatase activity"/>
    <property type="evidence" value="ECO:0007669"/>
    <property type="project" value="UniProtKB-UniRule"/>
</dbReference>
<comment type="caution">
    <text evidence="2">The sequence shown here is derived from an EMBL/GenBank/DDBJ whole genome shotgun (WGS) entry which is preliminary data.</text>
</comment>
<dbReference type="InterPro" id="IPR013078">
    <property type="entry name" value="His_Pase_superF_clade-1"/>
</dbReference>
<dbReference type="NCBIfam" id="TIGR03162">
    <property type="entry name" value="ribazole_cobC"/>
    <property type="match status" value="1"/>
</dbReference>
<dbReference type="InterPro" id="IPR017578">
    <property type="entry name" value="Ribazole_CobC"/>
</dbReference>
<dbReference type="RefSeq" id="WP_045032617.1">
    <property type="nucleotide sequence ID" value="NZ_JRHC01000005.1"/>
</dbReference>
<evidence type="ECO:0000313" key="2">
    <source>
        <dbReference type="EMBL" id="KJF42709.1"/>
    </source>
</evidence>
<dbReference type="PANTHER" id="PTHR48100">
    <property type="entry name" value="BROAD-SPECIFICITY PHOSPHATASE YOR283W-RELATED"/>
    <property type="match status" value="1"/>
</dbReference>
<dbReference type="GO" id="GO:0005737">
    <property type="term" value="C:cytoplasm"/>
    <property type="evidence" value="ECO:0007669"/>
    <property type="project" value="TreeGrafter"/>
</dbReference>
<dbReference type="STRING" id="1544798.LH29_19460"/>
<accession>A0A0D8J7G1</accession>
<dbReference type="SMART" id="SM00855">
    <property type="entry name" value="PGAM"/>
    <property type="match status" value="1"/>
</dbReference>
<proteinExistence type="predicted"/>
<dbReference type="Pfam" id="PF00300">
    <property type="entry name" value="His_Phos_1"/>
    <property type="match status" value="1"/>
</dbReference>
<evidence type="ECO:0000256" key="1">
    <source>
        <dbReference type="NCBIfam" id="TIGR03162"/>
    </source>
</evidence>
<dbReference type="EC" id="3.1.3.73" evidence="1"/>
<dbReference type="OrthoDB" id="9782128at2"/>
<dbReference type="EMBL" id="JRHC01000005">
    <property type="protein sequence ID" value="KJF42709.1"/>
    <property type="molecule type" value="Genomic_DNA"/>
</dbReference>
<dbReference type="InterPro" id="IPR050275">
    <property type="entry name" value="PGM_Phosphatase"/>
</dbReference>
<keyword evidence="3" id="KW-1185">Reference proteome</keyword>
<dbReference type="Gene3D" id="3.40.50.1240">
    <property type="entry name" value="Phosphoglycerate mutase-like"/>
    <property type="match status" value="1"/>
</dbReference>
<dbReference type="Proteomes" id="UP000032544">
    <property type="component" value="Unassembled WGS sequence"/>
</dbReference>
<evidence type="ECO:0000313" key="3">
    <source>
        <dbReference type="Proteomes" id="UP000032544"/>
    </source>
</evidence>
<dbReference type="AlphaFoldDB" id="A0A0D8J7G1"/>
<reference evidence="2 3" key="1">
    <citation type="submission" date="2014-09" db="EMBL/GenBank/DDBJ databases">
        <title>Draft Genome Sequence of Draconibacterium sp. JN14CK-3.</title>
        <authorList>
            <person name="Dong C."/>
            <person name="Lai Q."/>
            <person name="Shao Z."/>
        </authorList>
    </citation>
    <scope>NUCLEOTIDE SEQUENCE [LARGE SCALE GENOMIC DNA]</scope>
    <source>
        <strain evidence="2 3">JN14CK-3</strain>
    </source>
</reference>
<dbReference type="InterPro" id="IPR029033">
    <property type="entry name" value="His_PPase_superfam"/>
</dbReference>
<dbReference type="CDD" id="cd07067">
    <property type="entry name" value="HP_PGM_like"/>
    <property type="match status" value="1"/>
</dbReference>